<keyword evidence="1" id="KW-1133">Transmembrane helix</keyword>
<proteinExistence type="predicted"/>
<sequence length="88" mass="9585">MLAKVKRLFVIKTRFEASLIIYALGLGAIERGMHYLDQYPGYGGYMLMAACTGSVFLGGGKIFDALRYERERAAEAVDKAAESATLSA</sequence>
<accession>A0A6M4AX28</accession>
<dbReference type="KEGG" id="slan:GV829_09730"/>
<organism evidence="2 3">
    <name type="scientific">Sphingomonas lacunae</name>
    <dbReference type="NCBI Taxonomy" id="2698828"/>
    <lineage>
        <taxon>Bacteria</taxon>
        <taxon>Pseudomonadati</taxon>
        <taxon>Pseudomonadota</taxon>
        <taxon>Alphaproteobacteria</taxon>
        <taxon>Sphingomonadales</taxon>
        <taxon>Sphingomonadaceae</taxon>
        <taxon>Sphingomonas</taxon>
    </lineage>
</organism>
<evidence type="ECO:0000256" key="1">
    <source>
        <dbReference type="SAM" id="Phobius"/>
    </source>
</evidence>
<dbReference type="Proteomes" id="UP000503018">
    <property type="component" value="Chromosome"/>
</dbReference>
<feature type="transmembrane region" description="Helical" evidence="1">
    <location>
        <begin position="42"/>
        <end position="63"/>
    </location>
</feature>
<dbReference type="AlphaFoldDB" id="A0A6M4AX28"/>
<keyword evidence="3" id="KW-1185">Reference proteome</keyword>
<reference evidence="2 3" key="1">
    <citation type="submission" date="2020-01" db="EMBL/GenBank/DDBJ databases">
        <title>Sphingomonas sp. strain CSW-10.</title>
        <authorList>
            <person name="Chen W.-M."/>
        </authorList>
    </citation>
    <scope>NUCLEOTIDE SEQUENCE [LARGE SCALE GENOMIC DNA]</scope>
    <source>
        <strain evidence="2 3">CSW-10</strain>
    </source>
</reference>
<evidence type="ECO:0000313" key="2">
    <source>
        <dbReference type="EMBL" id="QJQ33698.1"/>
    </source>
</evidence>
<gene>
    <name evidence="2" type="ORF">GV829_09730</name>
</gene>
<evidence type="ECO:0000313" key="3">
    <source>
        <dbReference type="Proteomes" id="UP000503018"/>
    </source>
</evidence>
<protein>
    <submittedName>
        <fullName evidence="2">Uncharacterized protein</fullName>
    </submittedName>
</protein>
<keyword evidence="1" id="KW-0812">Transmembrane</keyword>
<dbReference type="EMBL" id="CP053015">
    <property type="protein sequence ID" value="QJQ33698.1"/>
    <property type="molecule type" value="Genomic_DNA"/>
</dbReference>
<name>A0A6M4AX28_9SPHN</name>
<keyword evidence="1" id="KW-0472">Membrane</keyword>